<protein>
    <submittedName>
        <fullName evidence="10">MFS transporter, DHA1 family, bicyclomycin/chloramphenicol resistance protein</fullName>
    </submittedName>
</protein>
<evidence type="ECO:0000256" key="5">
    <source>
        <dbReference type="ARBA" id="ARBA00022692"/>
    </source>
</evidence>
<comment type="similarity">
    <text evidence="2">Belongs to the major facilitator superfamily. Bcr/CmlA family.</text>
</comment>
<keyword evidence="6 8" id="KW-1133">Transmembrane helix</keyword>
<evidence type="ECO:0000256" key="3">
    <source>
        <dbReference type="ARBA" id="ARBA00022448"/>
    </source>
</evidence>
<dbReference type="RefSeq" id="WP_185116376.1">
    <property type="nucleotide sequence ID" value="NZ_FNWQ01000009.1"/>
</dbReference>
<dbReference type="InterPro" id="IPR020846">
    <property type="entry name" value="MFS_dom"/>
</dbReference>
<dbReference type="EMBL" id="FNWQ01000009">
    <property type="protein sequence ID" value="SEH47853.1"/>
    <property type="molecule type" value="Genomic_DNA"/>
</dbReference>
<dbReference type="InterPro" id="IPR004812">
    <property type="entry name" value="Efflux_drug-R_Bcr/CmlA"/>
</dbReference>
<feature type="transmembrane region" description="Helical" evidence="8">
    <location>
        <begin position="53"/>
        <end position="72"/>
    </location>
</feature>
<gene>
    <name evidence="10" type="ORF">SAMN05421593_4531</name>
</gene>
<feature type="transmembrane region" description="Helical" evidence="8">
    <location>
        <begin position="376"/>
        <end position="393"/>
    </location>
</feature>
<feature type="transmembrane region" description="Helical" evidence="8">
    <location>
        <begin position="108"/>
        <end position="129"/>
    </location>
</feature>
<proteinExistence type="inferred from homology"/>
<keyword evidence="5 8" id="KW-0812">Transmembrane</keyword>
<dbReference type="GO" id="GO:0042910">
    <property type="term" value="F:xenobiotic transmembrane transporter activity"/>
    <property type="evidence" value="ECO:0007669"/>
    <property type="project" value="InterPro"/>
</dbReference>
<dbReference type="InterPro" id="IPR036259">
    <property type="entry name" value="MFS_trans_sf"/>
</dbReference>
<dbReference type="AlphaFoldDB" id="A0A1H6IG31"/>
<feature type="transmembrane region" description="Helical" evidence="8">
    <location>
        <begin position="312"/>
        <end position="338"/>
    </location>
</feature>
<evidence type="ECO:0000313" key="10">
    <source>
        <dbReference type="EMBL" id="SEH47853.1"/>
    </source>
</evidence>
<dbReference type="GO" id="GO:0015385">
    <property type="term" value="F:sodium:proton antiporter activity"/>
    <property type="evidence" value="ECO:0007669"/>
    <property type="project" value="TreeGrafter"/>
</dbReference>
<dbReference type="SUPFAM" id="SSF103473">
    <property type="entry name" value="MFS general substrate transporter"/>
    <property type="match status" value="1"/>
</dbReference>
<sequence>MKKKYQNTSTIHSQNVGKIFIPVLAGLMAFTSLSTDIYLPAMPTMENDLHGNIELTVTGFLVGFAVAQIIWGPISDKYGRKLPLIAGIFLFIIGSVGCALSDSMVAMVFWRIIQAFGACTGPMIARAMVRDVYEKTEAARKLSGLMILMAIAPIVGPLLGGQILKFASWHYIFWLLAVIGIVMLILVFFLPETFNPQYRSEQSIATAFSNYKKLISNKKFMKYTLCLTFFYMAAYGFIAGSPSVYISYFKVPEQSYGWLFALNVFGLIGFSLLNRKLVKTYSLDAILKVSTLVSMTSGLLMLVTVLNSWGGLAAVVIGVFFFFSMNGFIAACTTAAALDDVPEIAGSASALLGSMQYGSGIVSTLLLTFFGNTIPLTMSWIIAFFATLAALIMKPWNWKVQDDN</sequence>
<feature type="transmembrane region" description="Helical" evidence="8">
    <location>
        <begin position="350"/>
        <end position="370"/>
    </location>
</feature>
<evidence type="ECO:0000256" key="8">
    <source>
        <dbReference type="SAM" id="Phobius"/>
    </source>
</evidence>
<feature type="transmembrane region" description="Helical" evidence="8">
    <location>
        <begin position="20"/>
        <end position="41"/>
    </location>
</feature>
<feature type="transmembrane region" description="Helical" evidence="8">
    <location>
        <begin position="285"/>
        <end position="306"/>
    </location>
</feature>
<dbReference type="Pfam" id="PF07690">
    <property type="entry name" value="MFS_1"/>
    <property type="match status" value="1"/>
</dbReference>
<keyword evidence="3" id="KW-0813">Transport</keyword>
<dbReference type="Proteomes" id="UP000198561">
    <property type="component" value="Unassembled WGS sequence"/>
</dbReference>
<evidence type="ECO:0000259" key="9">
    <source>
        <dbReference type="PROSITE" id="PS50850"/>
    </source>
</evidence>
<comment type="subcellular location">
    <subcellularLocation>
        <location evidence="1">Cell membrane</location>
        <topology evidence="1">Multi-pass membrane protein</topology>
    </subcellularLocation>
</comment>
<dbReference type="PANTHER" id="PTHR23502">
    <property type="entry name" value="MAJOR FACILITATOR SUPERFAMILY"/>
    <property type="match status" value="1"/>
</dbReference>
<feature type="domain" description="Major facilitator superfamily (MFS) profile" evidence="9">
    <location>
        <begin position="1"/>
        <end position="398"/>
    </location>
</feature>
<dbReference type="CDD" id="cd17320">
    <property type="entry name" value="MFS_MdfA_MDR_like"/>
    <property type="match status" value="1"/>
</dbReference>
<dbReference type="PANTHER" id="PTHR23502:SF132">
    <property type="entry name" value="POLYAMINE TRANSPORTER 2-RELATED"/>
    <property type="match status" value="1"/>
</dbReference>
<evidence type="ECO:0000256" key="6">
    <source>
        <dbReference type="ARBA" id="ARBA00022989"/>
    </source>
</evidence>
<keyword evidence="7 8" id="KW-0472">Membrane</keyword>
<dbReference type="NCBIfam" id="TIGR00710">
    <property type="entry name" value="efflux_Bcr_CflA"/>
    <property type="match status" value="1"/>
</dbReference>
<name>A0A1H6IG31_CHRCI</name>
<dbReference type="GO" id="GO:0005886">
    <property type="term" value="C:plasma membrane"/>
    <property type="evidence" value="ECO:0007669"/>
    <property type="project" value="UniProtKB-SubCell"/>
</dbReference>
<dbReference type="PROSITE" id="PS50850">
    <property type="entry name" value="MFS"/>
    <property type="match status" value="1"/>
</dbReference>
<organism evidence="10 11">
    <name type="scientific">Chryseobacterium culicis</name>
    <dbReference type="NCBI Taxonomy" id="680127"/>
    <lineage>
        <taxon>Bacteria</taxon>
        <taxon>Pseudomonadati</taxon>
        <taxon>Bacteroidota</taxon>
        <taxon>Flavobacteriia</taxon>
        <taxon>Flavobacteriales</taxon>
        <taxon>Weeksellaceae</taxon>
        <taxon>Chryseobacterium group</taxon>
        <taxon>Chryseobacterium</taxon>
    </lineage>
</organism>
<evidence type="ECO:0000256" key="4">
    <source>
        <dbReference type="ARBA" id="ARBA00022475"/>
    </source>
</evidence>
<feature type="transmembrane region" description="Helical" evidence="8">
    <location>
        <begin position="255"/>
        <end position="273"/>
    </location>
</feature>
<dbReference type="STRING" id="680127.SAMN05421593_4531"/>
<accession>A0A1H6IG31</accession>
<dbReference type="FunFam" id="1.20.1720.10:FF:000005">
    <property type="entry name" value="Bcr/CflA family efflux transporter"/>
    <property type="match status" value="1"/>
</dbReference>
<evidence type="ECO:0000313" key="11">
    <source>
        <dbReference type="Proteomes" id="UP000198561"/>
    </source>
</evidence>
<reference evidence="10 11" key="1">
    <citation type="submission" date="2016-10" db="EMBL/GenBank/DDBJ databases">
        <authorList>
            <person name="de Groot N.N."/>
        </authorList>
    </citation>
    <scope>NUCLEOTIDE SEQUENCE [LARGE SCALE GENOMIC DNA]</scope>
    <source>
        <strain evidence="10 11">DSM 23031</strain>
    </source>
</reference>
<dbReference type="InterPro" id="IPR011701">
    <property type="entry name" value="MFS"/>
</dbReference>
<keyword evidence="4" id="KW-1003">Cell membrane</keyword>
<dbReference type="GO" id="GO:1990961">
    <property type="term" value="P:xenobiotic detoxification by transmembrane export across the plasma membrane"/>
    <property type="evidence" value="ECO:0007669"/>
    <property type="project" value="InterPro"/>
</dbReference>
<evidence type="ECO:0000256" key="2">
    <source>
        <dbReference type="ARBA" id="ARBA00006236"/>
    </source>
</evidence>
<feature type="transmembrane region" description="Helical" evidence="8">
    <location>
        <begin position="223"/>
        <end position="249"/>
    </location>
</feature>
<evidence type="ECO:0000256" key="1">
    <source>
        <dbReference type="ARBA" id="ARBA00004651"/>
    </source>
</evidence>
<evidence type="ECO:0000256" key="7">
    <source>
        <dbReference type="ARBA" id="ARBA00023136"/>
    </source>
</evidence>
<feature type="transmembrane region" description="Helical" evidence="8">
    <location>
        <begin position="171"/>
        <end position="190"/>
    </location>
</feature>
<feature type="transmembrane region" description="Helical" evidence="8">
    <location>
        <begin position="84"/>
        <end position="102"/>
    </location>
</feature>
<dbReference type="Gene3D" id="1.20.1720.10">
    <property type="entry name" value="Multidrug resistance protein D"/>
    <property type="match status" value="1"/>
</dbReference>
<feature type="transmembrane region" description="Helical" evidence="8">
    <location>
        <begin position="141"/>
        <end position="159"/>
    </location>
</feature>